<evidence type="ECO:0000259" key="9">
    <source>
        <dbReference type="PROSITE" id="PS50928"/>
    </source>
</evidence>
<dbReference type="RefSeq" id="WP_285565719.1">
    <property type="nucleotide sequence ID" value="NZ_BSTK01000001.1"/>
</dbReference>
<sequence length="304" mass="31886">MGTDLSEGALVSAPPPDAPEEATVDHSQPGLARRLFRQRRFAVAIVVMAVLVLMAVWPGLFTHVGPTDCHLPDSELAPSGHHWFGTDLQGCDVYTRTVHSTRTSLSIGLAVAFLTVVVGGLAGLVAGYFGGAVDALLSRCTDIASGIPLIIGAIVLLSLVGHHGLMSVILTLTLFGWPACMRIMRASVLEAKSSEYVFAAKLLGAGPLHTIRRHIIPNSITPLMLVGATSIGVFITAESVLSFLGIGLQAPTISWGSLASDAEANFLKSPAPLLFPSAFLCLTVLSFVTVADALSDVMNVRVDP</sequence>
<gene>
    <name evidence="10" type="primary">dppC</name>
    <name evidence="10" type="ORF">Airi02_000730</name>
</gene>
<feature type="domain" description="ABC transmembrane type-1" evidence="9">
    <location>
        <begin position="101"/>
        <end position="291"/>
    </location>
</feature>
<evidence type="ECO:0000256" key="7">
    <source>
        <dbReference type="RuleBase" id="RU363032"/>
    </source>
</evidence>
<evidence type="ECO:0000256" key="4">
    <source>
        <dbReference type="ARBA" id="ARBA00022692"/>
    </source>
</evidence>
<proteinExistence type="inferred from homology"/>
<feature type="transmembrane region" description="Helical" evidence="7">
    <location>
        <begin position="223"/>
        <end position="248"/>
    </location>
</feature>
<dbReference type="InterPro" id="IPR000515">
    <property type="entry name" value="MetI-like"/>
</dbReference>
<reference evidence="10" key="1">
    <citation type="submission" date="2023-03" db="EMBL/GenBank/DDBJ databases">
        <title>Actinoallomurus iriomotensis NBRC 103684.</title>
        <authorList>
            <person name="Ichikawa N."/>
            <person name="Sato H."/>
            <person name="Tonouchi N."/>
        </authorList>
    </citation>
    <scope>NUCLEOTIDE SEQUENCE</scope>
    <source>
        <strain evidence="10">NBRC 103684</strain>
    </source>
</reference>
<evidence type="ECO:0000256" key="6">
    <source>
        <dbReference type="ARBA" id="ARBA00023136"/>
    </source>
</evidence>
<dbReference type="Pfam" id="PF00528">
    <property type="entry name" value="BPD_transp_1"/>
    <property type="match status" value="1"/>
</dbReference>
<dbReference type="PANTHER" id="PTHR43386">
    <property type="entry name" value="OLIGOPEPTIDE TRANSPORT SYSTEM PERMEASE PROTEIN APPC"/>
    <property type="match status" value="1"/>
</dbReference>
<dbReference type="PROSITE" id="PS50928">
    <property type="entry name" value="ABC_TM1"/>
    <property type="match status" value="1"/>
</dbReference>
<protein>
    <submittedName>
        <fullName evidence="10">Peptide ABC transporter permease</fullName>
    </submittedName>
</protein>
<keyword evidence="2 7" id="KW-0813">Transport</keyword>
<organism evidence="10 11">
    <name type="scientific">Actinoallomurus iriomotensis</name>
    <dbReference type="NCBI Taxonomy" id="478107"/>
    <lineage>
        <taxon>Bacteria</taxon>
        <taxon>Bacillati</taxon>
        <taxon>Actinomycetota</taxon>
        <taxon>Actinomycetes</taxon>
        <taxon>Streptosporangiales</taxon>
        <taxon>Thermomonosporaceae</taxon>
        <taxon>Actinoallomurus</taxon>
    </lineage>
</organism>
<dbReference type="GO" id="GO:0055085">
    <property type="term" value="P:transmembrane transport"/>
    <property type="evidence" value="ECO:0007669"/>
    <property type="project" value="InterPro"/>
</dbReference>
<feature type="transmembrane region" description="Helical" evidence="7">
    <location>
        <begin position="273"/>
        <end position="294"/>
    </location>
</feature>
<dbReference type="AlphaFoldDB" id="A0A9W6RUK7"/>
<evidence type="ECO:0000256" key="3">
    <source>
        <dbReference type="ARBA" id="ARBA00022475"/>
    </source>
</evidence>
<keyword evidence="5 7" id="KW-1133">Transmembrane helix</keyword>
<dbReference type="PANTHER" id="PTHR43386:SF6">
    <property type="entry name" value="ABC TRANSPORTER PERMEASE PROTEIN"/>
    <property type="match status" value="1"/>
</dbReference>
<dbReference type="EMBL" id="BSTK01000001">
    <property type="protein sequence ID" value="GLY82141.1"/>
    <property type="molecule type" value="Genomic_DNA"/>
</dbReference>
<dbReference type="InterPro" id="IPR050366">
    <property type="entry name" value="BP-dependent_transpt_permease"/>
</dbReference>
<dbReference type="GO" id="GO:0005886">
    <property type="term" value="C:plasma membrane"/>
    <property type="evidence" value="ECO:0007669"/>
    <property type="project" value="UniProtKB-SubCell"/>
</dbReference>
<feature type="transmembrane region" description="Helical" evidence="7">
    <location>
        <begin position="41"/>
        <end position="61"/>
    </location>
</feature>
<keyword evidence="6 7" id="KW-0472">Membrane</keyword>
<feature type="transmembrane region" description="Helical" evidence="7">
    <location>
        <begin position="141"/>
        <end position="159"/>
    </location>
</feature>
<keyword evidence="4 7" id="KW-0812">Transmembrane</keyword>
<feature type="transmembrane region" description="Helical" evidence="7">
    <location>
        <begin position="105"/>
        <end position="129"/>
    </location>
</feature>
<evidence type="ECO:0000256" key="8">
    <source>
        <dbReference type="SAM" id="MobiDB-lite"/>
    </source>
</evidence>
<dbReference type="Gene3D" id="1.10.3720.10">
    <property type="entry name" value="MetI-like"/>
    <property type="match status" value="1"/>
</dbReference>
<dbReference type="SUPFAM" id="SSF161098">
    <property type="entry name" value="MetI-like"/>
    <property type="match status" value="1"/>
</dbReference>
<evidence type="ECO:0000256" key="5">
    <source>
        <dbReference type="ARBA" id="ARBA00022989"/>
    </source>
</evidence>
<feature type="region of interest" description="Disordered" evidence="8">
    <location>
        <begin position="1"/>
        <end position="26"/>
    </location>
</feature>
<comment type="similarity">
    <text evidence="7">Belongs to the binding-protein-dependent transport system permease family.</text>
</comment>
<keyword evidence="11" id="KW-1185">Reference proteome</keyword>
<dbReference type="CDD" id="cd06261">
    <property type="entry name" value="TM_PBP2"/>
    <property type="match status" value="1"/>
</dbReference>
<evidence type="ECO:0000313" key="11">
    <source>
        <dbReference type="Proteomes" id="UP001165074"/>
    </source>
</evidence>
<comment type="caution">
    <text evidence="10">The sequence shown here is derived from an EMBL/GenBank/DDBJ whole genome shotgun (WGS) entry which is preliminary data.</text>
</comment>
<name>A0A9W6RUK7_9ACTN</name>
<comment type="subcellular location">
    <subcellularLocation>
        <location evidence="1 7">Cell membrane</location>
        <topology evidence="1 7">Multi-pass membrane protein</topology>
    </subcellularLocation>
</comment>
<keyword evidence="3" id="KW-1003">Cell membrane</keyword>
<evidence type="ECO:0000256" key="1">
    <source>
        <dbReference type="ARBA" id="ARBA00004651"/>
    </source>
</evidence>
<accession>A0A9W6RUK7</accession>
<dbReference type="Proteomes" id="UP001165074">
    <property type="component" value="Unassembled WGS sequence"/>
</dbReference>
<evidence type="ECO:0000313" key="10">
    <source>
        <dbReference type="EMBL" id="GLY82141.1"/>
    </source>
</evidence>
<evidence type="ECO:0000256" key="2">
    <source>
        <dbReference type="ARBA" id="ARBA00022448"/>
    </source>
</evidence>
<dbReference type="InterPro" id="IPR035906">
    <property type="entry name" value="MetI-like_sf"/>
</dbReference>